<evidence type="ECO:0000313" key="3">
    <source>
        <dbReference type="Proteomes" id="UP001227230"/>
    </source>
</evidence>
<evidence type="ECO:0000313" key="2">
    <source>
        <dbReference type="EMBL" id="WJZ93330.1"/>
    </source>
</evidence>
<dbReference type="EMBL" id="CP126655">
    <property type="protein sequence ID" value="WJZ93330.1"/>
    <property type="molecule type" value="Genomic_DNA"/>
</dbReference>
<dbReference type="Proteomes" id="UP001227230">
    <property type="component" value="Chromosome 8"/>
</dbReference>
<organism evidence="2 3">
    <name type="scientific">Vitis vinifera</name>
    <name type="common">Grape</name>
    <dbReference type="NCBI Taxonomy" id="29760"/>
    <lineage>
        <taxon>Eukaryota</taxon>
        <taxon>Viridiplantae</taxon>
        <taxon>Streptophyta</taxon>
        <taxon>Embryophyta</taxon>
        <taxon>Tracheophyta</taxon>
        <taxon>Spermatophyta</taxon>
        <taxon>Magnoliopsida</taxon>
        <taxon>eudicotyledons</taxon>
        <taxon>Gunneridae</taxon>
        <taxon>Pentapetalae</taxon>
        <taxon>rosids</taxon>
        <taxon>Vitales</taxon>
        <taxon>Vitaceae</taxon>
        <taxon>Viteae</taxon>
        <taxon>Vitis</taxon>
    </lineage>
</organism>
<gene>
    <name evidence="2" type="ORF">VitviT2T_012279</name>
</gene>
<proteinExistence type="predicted"/>
<feature type="compositionally biased region" description="Polar residues" evidence="1">
    <location>
        <begin position="31"/>
        <end position="49"/>
    </location>
</feature>
<evidence type="ECO:0000256" key="1">
    <source>
        <dbReference type="SAM" id="MobiDB-lite"/>
    </source>
</evidence>
<accession>A0ABY9CDB2</accession>
<keyword evidence="3" id="KW-1185">Reference proteome</keyword>
<protein>
    <submittedName>
        <fullName evidence="2">Uncharacterized protein</fullName>
    </submittedName>
</protein>
<feature type="region of interest" description="Disordered" evidence="1">
    <location>
        <begin position="31"/>
        <end position="51"/>
    </location>
</feature>
<reference evidence="2 3" key="1">
    <citation type="journal article" date="2023" name="Hortic Res">
        <title>The complete reference genome for grapevine (Vitis vinifera L.) genetics and breeding.</title>
        <authorList>
            <person name="Shi X."/>
            <person name="Cao S."/>
            <person name="Wang X."/>
            <person name="Huang S."/>
            <person name="Wang Y."/>
            <person name="Liu Z."/>
            <person name="Liu W."/>
            <person name="Leng X."/>
            <person name="Peng Y."/>
            <person name="Wang N."/>
            <person name="Wang Y."/>
            <person name="Ma Z."/>
            <person name="Xu X."/>
            <person name="Zhang F."/>
            <person name="Xue H."/>
            <person name="Zhong H."/>
            <person name="Wang Y."/>
            <person name="Zhang K."/>
            <person name="Velt A."/>
            <person name="Avia K."/>
            <person name="Holtgrawe D."/>
            <person name="Grimplet J."/>
            <person name="Matus J.T."/>
            <person name="Ware D."/>
            <person name="Wu X."/>
            <person name="Wang H."/>
            <person name="Liu C."/>
            <person name="Fang Y."/>
            <person name="Rustenholz C."/>
            <person name="Cheng Z."/>
            <person name="Xiao H."/>
            <person name="Zhou Y."/>
        </authorList>
    </citation>
    <scope>NUCLEOTIDE SEQUENCE [LARGE SCALE GENOMIC DNA]</scope>
    <source>
        <strain evidence="3">cv. Pinot noir / PN40024</strain>
        <tissue evidence="2">Leaf</tissue>
    </source>
</reference>
<sequence>MLSSIVGLLPHYGHNLAGPFHNMTGIWKGSGKNQGIGSQPKSKTGTGTRTRMCPMTVGIRNSSSPSMSLRAFRIVGHALHHHLHHMRRHWDGLLRGGVFTFQ</sequence>
<name>A0ABY9CDB2_VITVI</name>